<dbReference type="InterPro" id="IPR003594">
    <property type="entry name" value="HATPase_dom"/>
</dbReference>
<evidence type="ECO:0000256" key="2">
    <source>
        <dbReference type="ARBA" id="ARBA00022741"/>
    </source>
</evidence>
<reference evidence="7 8" key="1">
    <citation type="journal article" date="2018" name="Sci. Data">
        <title>The draft genome sequence of cork oak.</title>
        <authorList>
            <person name="Ramos A.M."/>
            <person name="Usie A."/>
            <person name="Barbosa P."/>
            <person name="Barros P.M."/>
            <person name="Capote T."/>
            <person name="Chaves I."/>
            <person name="Simoes F."/>
            <person name="Abreu I."/>
            <person name="Carrasquinho I."/>
            <person name="Faro C."/>
            <person name="Guimaraes J.B."/>
            <person name="Mendonca D."/>
            <person name="Nobrega F."/>
            <person name="Rodrigues L."/>
            <person name="Saibo N.J.M."/>
            <person name="Varela M.C."/>
            <person name="Egas C."/>
            <person name="Matos J."/>
            <person name="Miguel C.M."/>
            <person name="Oliveira M.M."/>
            <person name="Ricardo C.P."/>
            <person name="Goncalves S."/>
        </authorList>
    </citation>
    <scope>NUCLEOTIDE SEQUENCE [LARGE SCALE GENOMIC DNA]</scope>
    <source>
        <strain evidence="8">cv. HL8</strain>
    </source>
</reference>
<keyword evidence="8" id="KW-1185">Reference proteome</keyword>
<organism evidence="7 8">
    <name type="scientific">Quercus suber</name>
    <name type="common">Cork oak</name>
    <dbReference type="NCBI Taxonomy" id="58331"/>
    <lineage>
        <taxon>Eukaryota</taxon>
        <taxon>Viridiplantae</taxon>
        <taxon>Streptophyta</taxon>
        <taxon>Embryophyta</taxon>
        <taxon>Tracheophyta</taxon>
        <taxon>Spermatophyta</taxon>
        <taxon>Magnoliopsida</taxon>
        <taxon>eudicotyledons</taxon>
        <taxon>Gunneridae</taxon>
        <taxon>Pentapetalae</taxon>
        <taxon>rosids</taxon>
        <taxon>fabids</taxon>
        <taxon>Fagales</taxon>
        <taxon>Fagaceae</taxon>
        <taxon>Quercus</taxon>
    </lineage>
</organism>
<dbReference type="PRINTS" id="PR00775">
    <property type="entry name" value="HEATSHOCK90"/>
</dbReference>
<comment type="similarity">
    <text evidence="1">Belongs to the heat shock protein 90 family.</text>
</comment>
<dbReference type="Gene3D" id="1.20.120.790">
    <property type="entry name" value="Heat shock protein 90, C-terminal domain"/>
    <property type="match status" value="1"/>
</dbReference>
<proteinExistence type="inferred from homology"/>
<protein>
    <submittedName>
        <fullName evidence="7">Heat shock protein 83</fullName>
    </submittedName>
</protein>
<dbReference type="EMBL" id="PKMF04000287">
    <property type="protein sequence ID" value="KAK7839270.1"/>
    <property type="molecule type" value="Genomic_DNA"/>
</dbReference>
<dbReference type="Gene3D" id="3.30.565.10">
    <property type="entry name" value="Histidine kinase-like ATPase, C-terminal domain"/>
    <property type="match status" value="1"/>
</dbReference>
<dbReference type="Pfam" id="PF02518">
    <property type="entry name" value="HATPase_c"/>
    <property type="match status" value="1"/>
</dbReference>
<dbReference type="GO" id="GO:0016887">
    <property type="term" value="F:ATP hydrolysis activity"/>
    <property type="evidence" value="ECO:0007669"/>
    <property type="project" value="InterPro"/>
</dbReference>
<keyword evidence="3" id="KW-0067">ATP-binding</keyword>
<dbReference type="InterPro" id="IPR020575">
    <property type="entry name" value="Hsp90_N"/>
</dbReference>
<keyword evidence="2" id="KW-0547">Nucleotide-binding</keyword>
<evidence type="ECO:0000313" key="7">
    <source>
        <dbReference type="EMBL" id="KAK7839270.1"/>
    </source>
</evidence>
<sequence>MADVQMGDRDTETFAFQAEINQLLSLIINTFYSNKEIFLRELISNASDALDKIRYESLRDKSKLESQPELFIRIVPDKVNKTLSIIDSGIGMTKADLVNNLGTIARSGTKEFMEALQAGGDVSMIGQFGVGFYSAYLVADKVIVTSKHNDDEQYIWDSQAGGSFTITRDVNGEPLGRGTKVTLFLKEDQLEYLEERKLKDLVKKHSEFISYPIYLWTEKTIEKEVSDDEDDETKKEEEDSPCCLVTGEYGWTANMERIMKAQALRDNSMSSYMSSKKTMEINPDNGIMEELRKRAEVYENDKSVKDLVLLLYETALLTSGFSLDEPNTFASRIHRMLKLGLSIEDKSTEKGGNTATENYTIDAKIPPTAPKNVT</sequence>
<dbReference type="PANTHER" id="PTHR11528">
    <property type="entry name" value="HEAT SHOCK PROTEIN 90 FAMILY MEMBER"/>
    <property type="match status" value="1"/>
</dbReference>
<dbReference type="GO" id="GO:0140662">
    <property type="term" value="F:ATP-dependent protein folding chaperone"/>
    <property type="evidence" value="ECO:0007669"/>
    <property type="project" value="InterPro"/>
</dbReference>
<dbReference type="GO" id="GO:0005524">
    <property type="term" value="F:ATP binding"/>
    <property type="evidence" value="ECO:0007669"/>
    <property type="project" value="UniProtKB-KW"/>
</dbReference>
<dbReference type="InterPro" id="IPR037196">
    <property type="entry name" value="HSP90_C"/>
</dbReference>
<dbReference type="GO" id="GO:0051082">
    <property type="term" value="F:unfolded protein binding"/>
    <property type="evidence" value="ECO:0007669"/>
    <property type="project" value="InterPro"/>
</dbReference>
<feature type="domain" description="Histidine kinase/HSP90-like ATPase" evidence="6">
    <location>
        <begin position="34"/>
        <end position="189"/>
    </location>
</feature>
<gene>
    <name evidence="7" type="primary">HSP83A_0</name>
    <name evidence="7" type="ORF">CFP56_018200</name>
</gene>
<dbReference type="Pfam" id="PF00183">
    <property type="entry name" value="HSP90"/>
    <property type="match status" value="2"/>
</dbReference>
<keyword evidence="4 7" id="KW-0346">Stress response</keyword>
<dbReference type="PROSITE" id="PS00298">
    <property type="entry name" value="HSP90"/>
    <property type="match status" value="1"/>
</dbReference>
<dbReference type="AlphaFoldDB" id="A0AAW0KIJ2"/>
<dbReference type="Proteomes" id="UP000237347">
    <property type="component" value="Unassembled WGS sequence"/>
</dbReference>
<dbReference type="CDD" id="cd16927">
    <property type="entry name" value="HATPase_Hsp90-like"/>
    <property type="match status" value="1"/>
</dbReference>
<dbReference type="FunFam" id="1.20.120.790:FF:000001">
    <property type="entry name" value="Heat shock protein 90 alpha"/>
    <property type="match status" value="1"/>
</dbReference>
<dbReference type="InterPro" id="IPR001404">
    <property type="entry name" value="Hsp90_fam"/>
</dbReference>
<dbReference type="InterPro" id="IPR019805">
    <property type="entry name" value="Heat_shock_protein_90_CS"/>
</dbReference>
<evidence type="ECO:0000256" key="3">
    <source>
        <dbReference type="ARBA" id="ARBA00022840"/>
    </source>
</evidence>
<keyword evidence="5" id="KW-0143">Chaperone</keyword>
<evidence type="ECO:0000256" key="4">
    <source>
        <dbReference type="ARBA" id="ARBA00023016"/>
    </source>
</evidence>
<evidence type="ECO:0000313" key="8">
    <source>
        <dbReference type="Proteomes" id="UP000237347"/>
    </source>
</evidence>
<comment type="caution">
    <text evidence="7">The sequence shown here is derived from an EMBL/GenBank/DDBJ whole genome shotgun (WGS) entry which is preliminary data.</text>
</comment>
<evidence type="ECO:0000259" key="6">
    <source>
        <dbReference type="SMART" id="SM00387"/>
    </source>
</evidence>
<dbReference type="FunFam" id="3.30.565.10:FF:000012">
    <property type="entry name" value="Heat shock cognate protein"/>
    <property type="match status" value="1"/>
</dbReference>
<dbReference type="SUPFAM" id="SSF55874">
    <property type="entry name" value="ATPase domain of HSP90 chaperone/DNA topoisomerase II/histidine kinase"/>
    <property type="match status" value="1"/>
</dbReference>
<name>A0AAW0KIJ2_QUESU</name>
<evidence type="ECO:0000256" key="5">
    <source>
        <dbReference type="ARBA" id="ARBA00023186"/>
    </source>
</evidence>
<evidence type="ECO:0000256" key="1">
    <source>
        <dbReference type="ARBA" id="ARBA00008239"/>
    </source>
</evidence>
<dbReference type="SMART" id="SM00387">
    <property type="entry name" value="HATPase_c"/>
    <property type="match status" value="1"/>
</dbReference>
<accession>A0AAW0KIJ2</accession>
<dbReference type="InterPro" id="IPR036890">
    <property type="entry name" value="HATPase_C_sf"/>
</dbReference>
<dbReference type="SUPFAM" id="SSF110942">
    <property type="entry name" value="HSP90 C-terminal domain"/>
    <property type="match status" value="1"/>
</dbReference>